<gene>
    <name evidence="4" type="ORF">VQ7734_02534</name>
</gene>
<evidence type="ECO:0000256" key="3">
    <source>
        <dbReference type="PROSITE-ProRule" id="PRU00023"/>
    </source>
</evidence>
<dbReference type="OrthoDB" id="9812708at2"/>
<dbReference type="GO" id="GO:0085020">
    <property type="term" value="P:protein K6-linked ubiquitination"/>
    <property type="evidence" value="ECO:0007669"/>
    <property type="project" value="TreeGrafter"/>
</dbReference>
<reference evidence="5" key="1">
    <citation type="submission" date="2016-12" db="EMBL/GenBank/DDBJ databases">
        <authorList>
            <person name="Rodrigo-Torres L."/>
            <person name="Arahal R.D."/>
            <person name="Lucena T."/>
        </authorList>
    </citation>
    <scope>NUCLEOTIDE SEQUENCE [LARGE SCALE GENOMIC DNA]</scope>
</reference>
<feature type="repeat" description="ANK" evidence="3">
    <location>
        <begin position="73"/>
        <end position="99"/>
    </location>
</feature>
<dbReference type="RefSeq" id="WP_073583061.1">
    <property type="nucleotide sequence ID" value="NZ_AP024897.1"/>
</dbReference>
<dbReference type="GO" id="GO:0004842">
    <property type="term" value="F:ubiquitin-protein transferase activity"/>
    <property type="evidence" value="ECO:0007669"/>
    <property type="project" value="TreeGrafter"/>
</dbReference>
<name>A0A1M7YW26_9VIBR</name>
<dbReference type="PANTHER" id="PTHR24171">
    <property type="entry name" value="ANKYRIN REPEAT DOMAIN-CONTAINING PROTEIN 39-RELATED"/>
    <property type="match status" value="1"/>
</dbReference>
<evidence type="ECO:0000256" key="1">
    <source>
        <dbReference type="ARBA" id="ARBA00022737"/>
    </source>
</evidence>
<dbReference type="SUPFAM" id="SSF48403">
    <property type="entry name" value="Ankyrin repeat"/>
    <property type="match status" value="1"/>
</dbReference>
<evidence type="ECO:0000313" key="4">
    <source>
        <dbReference type="EMBL" id="SHO56765.1"/>
    </source>
</evidence>
<dbReference type="Pfam" id="PF12796">
    <property type="entry name" value="Ank_2"/>
    <property type="match status" value="1"/>
</dbReference>
<dbReference type="Proteomes" id="UP000184600">
    <property type="component" value="Unassembled WGS sequence"/>
</dbReference>
<dbReference type="AlphaFoldDB" id="A0A1M7YW26"/>
<dbReference type="PANTHER" id="PTHR24171:SF8">
    <property type="entry name" value="BRCA1-ASSOCIATED RING DOMAIN PROTEIN 1"/>
    <property type="match status" value="1"/>
</dbReference>
<protein>
    <submittedName>
        <fullName evidence="4">Ankyrin repeats (3 copies)</fullName>
    </submittedName>
</protein>
<dbReference type="PROSITE" id="PS50088">
    <property type="entry name" value="ANK_REPEAT"/>
    <property type="match status" value="2"/>
</dbReference>
<dbReference type="Pfam" id="PF00023">
    <property type="entry name" value="Ank"/>
    <property type="match status" value="1"/>
</dbReference>
<dbReference type="Gene3D" id="1.25.40.20">
    <property type="entry name" value="Ankyrin repeat-containing domain"/>
    <property type="match status" value="1"/>
</dbReference>
<dbReference type="PRINTS" id="PR01415">
    <property type="entry name" value="ANKYRIN"/>
</dbReference>
<keyword evidence="5" id="KW-1185">Reference proteome</keyword>
<dbReference type="EMBL" id="FRFG01000028">
    <property type="protein sequence ID" value="SHO56765.1"/>
    <property type="molecule type" value="Genomic_DNA"/>
</dbReference>
<feature type="repeat" description="ANK" evidence="3">
    <location>
        <begin position="108"/>
        <end position="142"/>
    </location>
</feature>
<organism evidence="4 5">
    <name type="scientific">Vibrio quintilis</name>
    <dbReference type="NCBI Taxonomy" id="1117707"/>
    <lineage>
        <taxon>Bacteria</taxon>
        <taxon>Pseudomonadati</taxon>
        <taxon>Pseudomonadota</taxon>
        <taxon>Gammaproteobacteria</taxon>
        <taxon>Vibrionales</taxon>
        <taxon>Vibrionaceae</taxon>
        <taxon>Vibrio</taxon>
    </lineage>
</organism>
<evidence type="ECO:0000256" key="2">
    <source>
        <dbReference type="ARBA" id="ARBA00023043"/>
    </source>
</evidence>
<dbReference type="PROSITE" id="PS50297">
    <property type="entry name" value="ANK_REP_REGION"/>
    <property type="match status" value="1"/>
</dbReference>
<accession>A0A1M7YW26</accession>
<sequence>MSYEYELFDAVLDGDMSEVRILVDKGADIHEVTESEQWTYLHHVFMSLTEQTPSESIQYLIDQGLDVNAIDSYGNTPLIYAVRQRNTEGMRLLLESGADRMIGHWNGDGMNALKMALKGKPYLYDVVKLLLDFGADPDAKREGGRSVREGVAIIAGVDPKIKELIEQYASED</sequence>
<keyword evidence="1" id="KW-0677">Repeat</keyword>
<evidence type="ECO:0000313" key="5">
    <source>
        <dbReference type="Proteomes" id="UP000184600"/>
    </source>
</evidence>
<dbReference type="InterPro" id="IPR002110">
    <property type="entry name" value="Ankyrin_rpt"/>
</dbReference>
<proteinExistence type="predicted"/>
<dbReference type="InterPro" id="IPR036770">
    <property type="entry name" value="Ankyrin_rpt-contain_sf"/>
</dbReference>
<dbReference type="SMART" id="SM00248">
    <property type="entry name" value="ANK"/>
    <property type="match status" value="4"/>
</dbReference>
<keyword evidence="2 3" id="KW-0040">ANK repeat</keyword>
<dbReference type="STRING" id="1117707.VQ7734_02534"/>